<evidence type="ECO:0000256" key="1">
    <source>
        <dbReference type="SAM" id="SignalP"/>
    </source>
</evidence>
<dbReference type="EMBL" id="CAJOBA010035844">
    <property type="protein sequence ID" value="CAF4011964.1"/>
    <property type="molecule type" value="Genomic_DNA"/>
</dbReference>
<dbReference type="Proteomes" id="UP000682733">
    <property type="component" value="Unassembled WGS sequence"/>
</dbReference>
<reference evidence="3" key="1">
    <citation type="submission" date="2021-02" db="EMBL/GenBank/DDBJ databases">
        <authorList>
            <person name="Nowell W R."/>
        </authorList>
    </citation>
    <scope>NUCLEOTIDE SEQUENCE</scope>
</reference>
<protein>
    <submittedName>
        <fullName evidence="3">Uncharacterized protein</fullName>
    </submittedName>
</protein>
<dbReference type="Proteomes" id="UP000677228">
    <property type="component" value="Unassembled WGS sequence"/>
</dbReference>
<evidence type="ECO:0000313" key="4">
    <source>
        <dbReference type="Proteomes" id="UP000682733"/>
    </source>
</evidence>
<organism evidence="3 4">
    <name type="scientific">Didymodactylos carnosus</name>
    <dbReference type="NCBI Taxonomy" id="1234261"/>
    <lineage>
        <taxon>Eukaryota</taxon>
        <taxon>Metazoa</taxon>
        <taxon>Spiralia</taxon>
        <taxon>Gnathifera</taxon>
        <taxon>Rotifera</taxon>
        <taxon>Eurotatoria</taxon>
        <taxon>Bdelloidea</taxon>
        <taxon>Philodinida</taxon>
        <taxon>Philodinidae</taxon>
        <taxon>Didymodactylos</taxon>
    </lineage>
</organism>
<dbReference type="EMBL" id="CAJNOK010014310">
    <property type="protein sequence ID" value="CAF1202154.1"/>
    <property type="molecule type" value="Genomic_DNA"/>
</dbReference>
<evidence type="ECO:0000313" key="2">
    <source>
        <dbReference type="EMBL" id="CAF1202154.1"/>
    </source>
</evidence>
<sequence>MAQSSSFRIPLFLTLITLSLTTTKSLTWKDNSFQQLPRAVNRYHRHPLLKNALQNDLNRVKRKPTTQSYARWESEEEDSLEIRDIPRPIISESDDLALPPLHLERRTDPNHLKLLAFLSYLENWKPQNHYHLSKTRFGRHKR</sequence>
<name>A0A8S2NQ91_9BILA</name>
<gene>
    <name evidence="2" type="ORF">OVA965_LOCUS24038</name>
    <name evidence="3" type="ORF">TMI583_LOCUS24759</name>
</gene>
<keyword evidence="1" id="KW-0732">Signal</keyword>
<proteinExistence type="predicted"/>
<comment type="caution">
    <text evidence="3">The sequence shown here is derived from an EMBL/GenBank/DDBJ whole genome shotgun (WGS) entry which is preliminary data.</text>
</comment>
<feature type="chain" id="PRO_5036273722" evidence="1">
    <location>
        <begin position="26"/>
        <end position="142"/>
    </location>
</feature>
<accession>A0A8S2NQ91</accession>
<dbReference type="AlphaFoldDB" id="A0A8S2NQ91"/>
<evidence type="ECO:0000313" key="3">
    <source>
        <dbReference type="EMBL" id="CAF4011964.1"/>
    </source>
</evidence>
<feature type="signal peptide" evidence="1">
    <location>
        <begin position="1"/>
        <end position="25"/>
    </location>
</feature>